<reference evidence="2" key="1">
    <citation type="submission" date="2014-07" db="EMBL/GenBank/DDBJ databases">
        <title>Identification of a novel salt tolerance gene in wild soybean by whole-genome sequencing.</title>
        <authorList>
            <person name="Lam H.-M."/>
            <person name="Qi X."/>
            <person name="Li M.-W."/>
            <person name="Liu X."/>
            <person name="Xie M."/>
            <person name="Ni M."/>
            <person name="Xu X."/>
        </authorList>
    </citation>
    <scope>NUCLEOTIDE SEQUENCE [LARGE SCALE GENOMIC DNA]</scope>
    <source>
        <tissue evidence="2">Root</tissue>
    </source>
</reference>
<dbReference type="Pfam" id="PF00069">
    <property type="entry name" value="Pkinase"/>
    <property type="match status" value="1"/>
</dbReference>
<dbReference type="Proteomes" id="UP000053555">
    <property type="component" value="Unassembled WGS sequence"/>
</dbReference>
<accession>A0A0B2R9T9</accession>
<name>A0A0B2R9T9_GLYSO</name>
<keyword evidence="2" id="KW-0418">Kinase</keyword>
<dbReference type="GO" id="GO:0005886">
    <property type="term" value="C:plasma membrane"/>
    <property type="evidence" value="ECO:0007669"/>
    <property type="project" value="TreeGrafter"/>
</dbReference>
<organism evidence="2">
    <name type="scientific">Glycine soja</name>
    <name type="common">Wild soybean</name>
    <dbReference type="NCBI Taxonomy" id="3848"/>
    <lineage>
        <taxon>Eukaryota</taxon>
        <taxon>Viridiplantae</taxon>
        <taxon>Streptophyta</taxon>
        <taxon>Embryophyta</taxon>
        <taxon>Tracheophyta</taxon>
        <taxon>Spermatophyta</taxon>
        <taxon>Magnoliopsida</taxon>
        <taxon>eudicotyledons</taxon>
        <taxon>Gunneridae</taxon>
        <taxon>Pentapetalae</taxon>
        <taxon>rosids</taxon>
        <taxon>fabids</taxon>
        <taxon>Fabales</taxon>
        <taxon>Fabaceae</taxon>
        <taxon>Papilionoideae</taxon>
        <taxon>50 kb inversion clade</taxon>
        <taxon>NPAAA clade</taxon>
        <taxon>indigoferoid/millettioid clade</taxon>
        <taxon>Phaseoleae</taxon>
        <taxon>Glycine</taxon>
        <taxon>Glycine subgen. Soja</taxon>
    </lineage>
</organism>
<dbReference type="GO" id="GO:0005524">
    <property type="term" value="F:ATP binding"/>
    <property type="evidence" value="ECO:0007669"/>
    <property type="project" value="InterPro"/>
</dbReference>
<dbReference type="PANTHER" id="PTHR27003:SF303">
    <property type="entry name" value="TYROSINE KINASE FAMILY PROTEIN"/>
    <property type="match status" value="1"/>
</dbReference>
<dbReference type="PROSITE" id="PS00108">
    <property type="entry name" value="PROTEIN_KINASE_ST"/>
    <property type="match status" value="1"/>
</dbReference>
<dbReference type="PANTHER" id="PTHR27003">
    <property type="entry name" value="OS07G0166700 PROTEIN"/>
    <property type="match status" value="1"/>
</dbReference>
<sequence>MSNGSLDRYLEGSIDRHLQGGDMEALSWKKRLEICIGAARGLHYLHAGAKRTIFHRDIKPSNILLDHNMEPKLAGFIFSIKGPHSMSKPKPIQAYVAGTSGFTAREHIIDGTVTDKCDVYSFGGVLLEVLWGRKYVISPFEKEFLEKPIEEKIDLNIRGKIAPDCWKVFSDITQRCLKLEADERPTMGEVEVELEHALSLQDQADIVNTNGDYTLLSKTFIPLGSF</sequence>
<protein>
    <submittedName>
        <fullName evidence="2">Receptor-like protein kinase ANXUR2</fullName>
        <ecNumber evidence="2">2.7.11.1</ecNumber>
    </submittedName>
</protein>
<gene>
    <name evidence="2" type="ORF">glysoja_037821</name>
</gene>
<feature type="domain" description="Protein kinase" evidence="1">
    <location>
        <begin position="1"/>
        <end position="199"/>
    </location>
</feature>
<evidence type="ECO:0000259" key="1">
    <source>
        <dbReference type="PROSITE" id="PS50011"/>
    </source>
</evidence>
<dbReference type="FunFam" id="1.10.510.10:FF:000920">
    <property type="entry name" value="Receptor-like protein kinase ANXUR2"/>
    <property type="match status" value="1"/>
</dbReference>
<keyword evidence="2" id="KW-0808">Transferase</keyword>
<proteinExistence type="predicted"/>
<dbReference type="GO" id="GO:0004674">
    <property type="term" value="F:protein serine/threonine kinase activity"/>
    <property type="evidence" value="ECO:0007669"/>
    <property type="project" value="UniProtKB-EC"/>
</dbReference>
<dbReference type="SUPFAM" id="SSF56112">
    <property type="entry name" value="Protein kinase-like (PK-like)"/>
    <property type="match status" value="1"/>
</dbReference>
<dbReference type="InterPro" id="IPR045272">
    <property type="entry name" value="ANXUR1/2-like"/>
</dbReference>
<dbReference type="Gene3D" id="1.10.510.10">
    <property type="entry name" value="Transferase(Phosphotransferase) domain 1"/>
    <property type="match status" value="1"/>
</dbReference>
<dbReference type="PIRSF" id="PIRSF000654">
    <property type="entry name" value="Integrin-linked_kinase"/>
    <property type="match status" value="1"/>
</dbReference>
<dbReference type="EC" id="2.7.11.1" evidence="2"/>
<dbReference type="SMART" id="SM00220">
    <property type="entry name" value="S_TKc"/>
    <property type="match status" value="1"/>
</dbReference>
<dbReference type="InterPro" id="IPR011009">
    <property type="entry name" value="Kinase-like_dom_sf"/>
</dbReference>
<keyword evidence="2" id="KW-0675">Receptor</keyword>
<dbReference type="PROSITE" id="PS50011">
    <property type="entry name" value="PROTEIN_KINASE_DOM"/>
    <property type="match status" value="1"/>
</dbReference>
<dbReference type="InterPro" id="IPR008271">
    <property type="entry name" value="Ser/Thr_kinase_AS"/>
</dbReference>
<dbReference type="GO" id="GO:0004714">
    <property type="term" value="F:transmembrane receptor protein tyrosine kinase activity"/>
    <property type="evidence" value="ECO:0007669"/>
    <property type="project" value="InterPro"/>
</dbReference>
<dbReference type="GO" id="GO:0009506">
    <property type="term" value="C:plasmodesma"/>
    <property type="evidence" value="ECO:0007669"/>
    <property type="project" value="TreeGrafter"/>
</dbReference>
<dbReference type="EMBL" id="KN651835">
    <property type="protein sequence ID" value="KHN30310.1"/>
    <property type="molecule type" value="Genomic_DNA"/>
</dbReference>
<dbReference type="InterPro" id="IPR000719">
    <property type="entry name" value="Prot_kinase_dom"/>
</dbReference>
<dbReference type="AlphaFoldDB" id="A0A0B2R9T9"/>
<evidence type="ECO:0000313" key="2">
    <source>
        <dbReference type="EMBL" id="KHN30310.1"/>
    </source>
</evidence>